<reference evidence="3 4" key="1">
    <citation type="journal article" date="2018" name="Cell">
        <title>The Chara Genome: Secondary Complexity and Implications for Plant Terrestrialization.</title>
        <authorList>
            <person name="Nishiyama T."/>
            <person name="Sakayama H."/>
            <person name="Vries J.D."/>
            <person name="Buschmann H."/>
            <person name="Saint-Marcoux D."/>
            <person name="Ullrich K.K."/>
            <person name="Haas F.B."/>
            <person name="Vanderstraeten L."/>
            <person name="Becker D."/>
            <person name="Lang D."/>
            <person name="Vosolsobe S."/>
            <person name="Rombauts S."/>
            <person name="Wilhelmsson P.K.I."/>
            <person name="Janitza P."/>
            <person name="Kern R."/>
            <person name="Heyl A."/>
            <person name="Rumpler F."/>
            <person name="Villalobos L.I.A.C."/>
            <person name="Clay J.M."/>
            <person name="Skokan R."/>
            <person name="Toyoda A."/>
            <person name="Suzuki Y."/>
            <person name="Kagoshima H."/>
            <person name="Schijlen E."/>
            <person name="Tajeshwar N."/>
            <person name="Catarino B."/>
            <person name="Hetherington A.J."/>
            <person name="Saltykova A."/>
            <person name="Bonnot C."/>
            <person name="Breuninger H."/>
            <person name="Symeonidi A."/>
            <person name="Radhakrishnan G.V."/>
            <person name="Van Nieuwerburgh F."/>
            <person name="Deforce D."/>
            <person name="Chang C."/>
            <person name="Karol K.G."/>
            <person name="Hedrich R."/>
            <person name="Ulvskov P."/>
            <person name="Glockner G."/>
            <person name="Delwiche C.F."/>
            <person name="Petrasek J."/>
            <person name="Van de Peer Y."/>
            <person name="Friml J."/>
            <person name="Beilby M."/>
            <person name="Dolan L."/>
            <person name="Kohara Y."/>
            <person name="Sugano S."/>
            <person name="Fujiyama A."/>
            <person name="Delaux P.-M."/>
            <person name="Quint M."/>
            <person name="TheiBen G."/>
            <person name="Hagemann M."/>
            <person name="Harholt J."/>
            <person name="Dunand C."/>
            <person name="Zachgo S."/>
            <person name="Langdale J."/>
            <person name="Maumus F."/>
            <person name="Straeten D.V.D."/>
            <person name="Gould S.B."/>
            <person name="Rensing S.A."/>
        </authorList>
    </citation>
    <scope>NUCLEOTIDE SEQUENCE [LARGE SCALE GENOMIC DNA]</scope>
    <source>
        <strain evidence="3 4">S276</strain>
    </source>
</reference>
<accession>A0A388M1T3</accession>
<sequence length="70" mass="7559">MNGAGQPALLYLVPCTLGTVLVLGFFRKELLILWDGGKDEDADVEKAFRQRGTDSGNEGTSSIESFPKVV</sequence>
<dbReference type="Gramene" id="GBG88465">
    <property type="protein sequence ID" value="GBG88465"/>
    <property type="gene ID" value="CBR_g47162"/>
</dbReference>
<dbReference type="Pfam" id="PF04258">
    <property type="entry name" value="Peptidase_A22B"/>
    <property type="match status" value="1"/>
</dbReference>
<gene>
    <name evidence="3" type="ORF">CBR_g47162</name>
</gene>
<name>A0A388M1T3_CHABU</name>
<evidence type="ECO:0000256" key="2">
    <source>
        <dbReference type="SAM" id="Phobius"/>
    </source>
</evidence>
<protein>
    <submittedName>
        <fullName evidence="3">Uncharacterized protein</fullName>
    </submittedName>
</protein>
<dbReference type="GO" id="GO:0098553">
    <property type="term" value="C:lumenal side of endoplasmic reticulum membrane"/>
    <property type="evidence" value="ECO:0007669"/>
    <property type="project" value="TreeGrafter"/>
</dbReference>
<keyword evidence="2" id="KW-0472">Membrane</keyword>
<dbReference type="InterPro" id="IPR007369">
    <property type="entry name" value="Peptidase_A22B_SPP"/>
</dbReference>
<dbReference type="GO" id="GO:0098554">
    <property type="term" value="C:cytoplasmic side of endoplasmic reticulum membrane"/>
    <property type="evidence" value="ECO:0007669"/>
    <property type="project" value="TreeGrafter"/>
</dbReference>
<dbReference type="GO" id="GO:0005765">
    <property type="term" value="C:lysosomal membrane"/>
    <property type="evidence" value="ECO:0007669"/>
    <property type="project" value="TreeGrafter"/>
</dbReference>
<comment type="caution">
    <text evidence="3">The sequence shown here is derived from an EMBL/GenBank/DDBJ whole genome shotgun (WGS) entry which is preliminary data.</text>
</comment>
<feature type="transmembrane region" description="Helical" evidence="2">
    <location>
        <begin position="6"/>
        <end position="26"/>
    </location>
</feature>
<dbReference type="OrthoDB" id="29661at2759"/>
<evidence type="ECO:0000313" key="4">
    <source>
        <dbReference type="Proteomes" id="UP000265515"/>
    </source>
</evidence>
<dbReference type="AlphaFoldDB" id="A0A388M1T3"/>
<dbReference type="GO" id="GO:0030660">
    <property type="term" value="C:Golgi-associated vesicle membrane"/>
    <property type="evidence" value="ECO:0007669"/>
    <property type="project" value="TreeGrafter"/>
</dbReference>
<evidence type="ECO:0000256" key="1">
    <source>
        <dbReference type="SAM" id="MobiDB-lite"/>
    </source>
</evidence>
<proteinExistence type="predicted"/>
<keyword evidence="2" id="KW-1133">Transmembrane helix</keyword>
<keyword evidence="4" id="KW-1185">Reference proteome</keyword>
<dbReference type="Proteomes" id="UP000265515">
    <property type="component" value="Unassembled WGS sequence"/>
</dbReference>
<feature type="region of interest" description="Disordered" evidence="1">
    <location>
        <begin position="50"/>
        <end position="70"/>
    </location>
</feature>
<dbReference type="EMBL" id="BFEA01000674">
    <property type="protein sequence ID" value="GBG88465.1"/>
    <property type="molecule type" value="Genomic_DNA"/>
</dbReference>
<organism evidence="3 4">
    <name type="scientific">Chara braunii</name>
    <name type="common">Braun's stonewort</name>
    <dbReference type="NCBI Taxonomy" id="69332"/>
    <lineage>
        <taxon>Eukaryota</taxon>
        <taxon>Viridiplantae</taxon>
        <taxon>Streptophyta</taxon>
        <taxon>Charophyceae</taxon>
        <taxon>Charales</taxon>
        <taxon>Characeae</taxon>
        <taxon>Chara</taxon>
    </lineage>
</organism>
<dbReference type="GO" id="GO:0042500">
    <property type="term" value="F:aspartic endopeptidase activity, intramembrane cleaving"/>
    <property type="evidence" value="ECO:0007669"/>
    <property type="project" value="InterPro"/>
</dbReference>
<keyword evidence="2" id="KW-0812">Transmembrane</keyword>
<dbReference type="PANTHER" id="PTHR12174">
    <property type="entry name" value="SIGNAL PEPTIDE PEPTIDASE"/>
    <property type="match status" value="1"/>
</dbReference>
<evidence type="ECO:0000313" key="3">
    <source>
        <dbReference type="EMBL" id="GBG88465.1"/>
    </source>
</evidence>
<feature type="compositionally biased region" description="Polar residues" evidence="1">
    <location>
        <begin position="53"/>
        <end position="64"/>
    </location>
</feature>
<dbReference type="GO" id="GO:0033619">
    <property type="term" value="P:membrane protein proteolysis"/>
    <property type="evidence" value="ECO:0007669"/>
    <property type="project" value="TreeGrafter"/>
</dbReference>
<dbReference type="PANTHER" id="PTHR12174:SF75">
    <property type="entry name" value="SIGNAL PEPTIDE PEPTIDASE-LIKE 2"/>
    <property type="match status" value="1"/>
</dbReference>